<dbReference type="Pfam" id="PF00535">
    <property type="entry name" value="Glycos_transf_2"/>
    <property type="match status" value="1"/>
</dbReference>
<evidence type="ECO:0000256" key="2">
    <source>
        <dbReference type="ARBA" id="ARBA00022475"/>
    </source>
</evidence>
<dbReference type="SUPFAM" id="SSF53448">
    <property type="entry name" value="Nucleotide-diphospho-sugar transferases"/>
    <property type="match status" value="1"/>
</dbReference>
<dbReference type="Gene3D" id="3.90.550.10">
    <property type="entry name" value="Spore Coat Polysaccharide Biosynthesis Protein SpsA, Chain A"/>
    <property type="match status" value="1"/>
</dbReference>
<dbReference type="PANTHER" id="PTHR43646:SF2">
    <property type="entry name" value="GLYCOSYLTRANSFERASE 2-LIKE DOMAIN-CONTAINING PROTEIN"/>
    <property type="match status" value="1"/>
</dbReference>
<evidence type="ECO:0000259" key="6">
    <source>
        <dbReference type="Pfam" id="PF00535"/>
    </source>
</evidence>
<evidence type="ECO:0000256" key="1">
    <source>
        <dbReference type="ARBA" id="ARBA00004236"/>
    </source>
</evidence>
<accession>A0ABM8P4Z1</accession>
<dbReference type="InterPro" id="IPR029044">
    <property type="entry name" value="Nucleotide-diphossugar_trans"/>
</dbReference>
<keyword evidence="5" id="KW-0472">Membrane</keyword>
<name>A0ABM8P4Z1_9BURK</name>
<organism evidence="7 8">
    <name type="scientific">Paraburkholderia hiiakae</name>
    <dbReference type="NCBI Taxonomy" id="1081782"/>
    <lineage>
        <taxon>Bacteria</taxon>
        <taxon>Pseudomonadati</taxon>
        <taxon>Pseudomonadota</taxon>
        <taxon>Betaproteobacteria</taxon>
        <taxon>Burkholderiales</taxon>
        <taxon>Burkholderiaceae</taxon>
        <taxon>Paraburkholderia</taxon>
    </lineage>
</organism>
<comment type="caution">
    <text evidence="7">The sequence shown here is derived from an EMBL/GenBank/DDBJ whole genome shotgun (WGS) entry which is preliminary data.</text>
</comment>
<evidence type="ECO:0000313" key="7">
    <source>
        <dbReference type="EMBL" id="CAD6556501.1"/>
    </source>
</evidence>
<gene>
    <name evidence="7" type="ORF">LMG27952_06123</name>
</gene>
<comment type="subcellular location">
    <subcellularLocation>
        <location evidence="1">Cell membrane</location>
    </subcellularLocation>
</comment>
<protein>
    <recommendedName>
        <fullName evidence="6">Glycosyltransferase 2-like domain-containing protein</fullName>
    </recommendedName>
</protein>
<feature type="domain" description="Glycosyltransferase 2-like" evidence="6">
    <location>
        <begin position="5"/>
        <end position="137"/>
    </location>
</feature>
<keyword evidence="8" id="KW-1185">Reference proteome</keyword>
<evidence type="ECO:0000313" key="8">
    <source>
        <dbReference type="Proteomes" id="UP000656319"/>
    </source>
</evidence>
<dbReference type="PANTHER" id="PTHR43646">
    <property type="entry name" value="GLYCOSYLTRANSFERASE"/>
    <property type="match status" value="1"/>
</dbReference>
<dbReference type="InterPro" id="IPR001173">
    <property type="entry name" value="Glyco_trans_2-like"/>
</dbReference>
<proteinExistence type="predicted"/>
<evidence type="ECO:0000256" key="4">
    <source>
        <dbReference type="ARBA" id="ARBA00022679"/>
    </source>
</evidence>
<evidence type="ECO:0000256" key="5">
    <source>
        <dbReference type="ARBA" id="ARBA00023136"/>
    </source>
</evidence>
<keyword evidence="4" id="KW-0808">Transferase</keyword>
<evidence type="ECO:0000256" key="3">
    <source>
        <dbReference type="ARBA" id="ARBA00022676"/>
    </source>
</evidence>
<keyword evidence="2" id="KW-1003">Cell membrane</keyword>
<dbReference type="RefSeq" id="WP_201699647.1">
    <property type="nucleotide sequence ID" value="NZ_CAJHCQ010000021.1"/>
</dbReference>
<reference evidence="7 8" key="1">
    <citation type="submission" date="2020-10" db="EMBL/GenBank/DDBJ databases">
        <authorList>
            <person name="Peeters C."/>
        </authorList>
    </citation>
    <scope>NUCLEOTIDE SEQUENCE [LARGE SCALE GENOMIC DNA]</scope>
    <source>
        <strain evidence="7 8">LMG 27952</strain>
    </source>
</reference>
<keyword evidence="3" id="KW-0328">Glycosyltransferase</keyword>
<dbReference type="Proteomes" id="UP000656319">
    <property type="component" value="Unassembled WGS sequence"/>
</dbReference>
<dbReference type="EMBL" id="CAJHCQ010000021">
    <property type="protein sequence ID" value="CAD6556501.1"/>
    <property type="molecule type" value="Genomic_DNA"/>
</dbReference>
<sequence>MIGFVIPAHNEERLLAPCLAAALQAAQHVALRGEPVRVLVVLDACTDGSAVISQRKGVETLTIDACNVGVARAAGAQYLLDEGARWLAFSDADSRVSPDWLAAQLALDVDAVCGPVMVDDWSRHPAHTREAWQRRYRDADGHRHVHGANLGVSAKAYRRAGGFAPLACGEDVALVEMLGVTGAVIAWSAAPRVVTSARLDARVQGGFGDTLATWARGEAEDGEAPEIAMP</sequence>